<name>A0A0E9Q8J7_ANGAN</name>
<sequence>MKKFNTGHMYSGFISPPSKFGMSTHKSCQILV</sequence>
<protein>
    <submittedName>
        <fullName evidence="1">Uncharacterized protein</fullName>
    </submittedName>
</protein>
<proteinExistence type="predicted"/>
<dbReference type="EMBL" id="GBXM01095361">
    <property type="protein sequence ID" value="JAH13216.1"/>
    <property type="molecule type" value="Transcribed_RNA"/>
</dbReference>
<dbReference type="AlphaFoldDB" id="A0A0E9Q8J7"/>
<accession>A0A0E9Q8J7</accession>
<evidence type="ECO:0000313" key="1">
    <source>
        <dbReference type="EMBL" id="JAH13216.1"/>
    </source>
</evidence>
<organism evidence="1">
    <name type="scientific">Anguilla anguilla</name>
    <name type="common">European freshwater eel</name>
    <name type="synonym">Muraena anguilla</name>
    <dbReference type="NCBI Taxonomy" id="7936"/>
    <lineage>
        <taxon>Eukaryota</taxon>
        <taxon>Metazoa</taxon>
        <taxon>Chordata</taxon>
        <taxon>Craniata</taxon>
        <taxon>Vertebrata</taxon>
        <taxon>Euteleostomi</taxon>
        <taxon>Actinopterygii</taxon>
        <taxon>Neopterygii</taxon>
        <taxon>Teleostei</taxon>
        <taxon>Anguilliformes</taxon>
        <taxon>Anguillidae</taxon>
        <taxon>Anguilla</taxon>
    </lineage>
</organism>
<reference evidence="1" key="1">
    <citation type="submission" date="2014-11" db="EMBL/GenBank/DDBJ databases">
        <authorList>
            <person name="Amaro Gonzalez C."/>
        </authorList>
    </citation>
    <scope>NUCLEOTIDE SEQUENCE</scope>
</reference>
<reference evidence="1" key="2">
    <citation type="journal article" date="2015" name="Fish Shellfish Immunol.">
        <title>Early steps in the European eel (Anguilla anguilla)-Vibrio vulnificus interaction in the gills: Role of the RtxA13 toxin.</title>
        <authorList>
            <person name="Callol A."/>
            <person name="Pajuelo D."/>
            <person name="Ebbesson L."/>
            <person name="Teles M."/>
            <person name="MacKenzie S."/>
            <person name="Amaro C."/>
        </authorList>
    </citation>
    <scope>NUCLEOTIDE SEQUENCE</scope>
</reference>